<evidence type="ECO:0000313" key="2">
    <source>
        <dbReference type="EMBL" id="KAG5580180.1"/>
    </source>
</evidence>
<comment type="caution">
    <text evidence="2">The sequence shown here is derived from an EMBL/GenBank/DDBJ whole genome shotgun (WGS) entry which is preliminary data.</text>
</comment>
<feature type="compositionally biased region" description="Basic and acidic residues" evidence="1">
    <location>
        <begin position="124"/>
        <end position="134"/>
    </location>
</feature>
<protein>
    <submittedName>
        <fullName evidence="2">Uncharacterized protein</fullName>
    </submittedName>
</protein>
<keyword evidence="3" id="KW-1185">Reference proteome</keyword>
<accession>A0A9J5WYP7</accession>
<evidence type="ECO:0000256" key="1">
    <source>
        <dbReference type="SAM" id="MobiDB-lite"/>
    </source>
</evidence>
<dbReference type="AlphaFoldDB" id="A0A9J5WYP7"/>
<name>A0A9J5WYP7_SOLCO</name>
<reference evidence="2 3" key="1">
    <citation type="submission" date="2020-09" db="EMBL/GenBank/DDBJ databases">
        <title>De no assembly of potato wild relative species, Solanum commersonii.</title>
        <authorList>
            <person name="Cho K."/>
        </authorList>
    </citation>
    <scope>NUCLEOTIDE SEQUENCE [LARGE SCALE GENOMIC DNA]</scope>
    <source>
        <strain evidence="2">LZ3.2</strain>
        <tissue evidence="2">Leaf</tissue>
    </source>
</reference>
<feature type="region of interest" description="Disordered" evidence="1">
    <location>
        <begin position="108"/>
        <end position="134"/>
    </location>
</feature>
<dbReference type="Proteomes" id="UP000824120">
    <property type="component" value="Chromosome 10"/>
</dbReference>
<dbReference type="EMBL" id="JACXVP010000010">
    <property type="protein sequence ID" value="KAG5580180.1"/>
    <property type="molecule type" value="Genomic_DNA"/>
</dbReference>
<feature type="compositionally biased region" description="Basic and acidic residues" evidence="1">
    <location>
        <begin position="108"/>
        <end position="117"/>
    </location>
</feature>
<organism evidence="2 3">
    <name type="scientific">Solanum commersonii</name>
    <name type="common">Commerson's wild potato</name>
    <name type="synonym">Commerson's nightshade</name>
    <dbReference type="NCBI Taxonomy" id="4109"/>
    <lineage>
        <taxon>Eukaryota</taxon>
        <taxon>Viridiplantae</taxon>
        <taxon>Streptophyta</taxon>
        <taxon>Embryophyta</taxon>
        <taxon>Tracheophyta</taxon>
        <taxon>Spermatophyta</taxon>
        <taxon>Magnoliopsida</taxon>
        <taxon>eudicotyledons</taxon>
        <taxon>Gunneridae</taxon>
        <taxon>Pentapetalae</taxon>
        <taxon>asterids</taxon>
        <taxon>lamiids</taxon>
        <taxon>Solanales</taxon>
        <taxon>Solanaceae</taxon>
        <taxon>Solanoideae</taxon>
        <taxon>Solaneae</taxon>
        <taxon>Solanum</taxon>
    </lineage>
</organism>
<evidence type="ECO:0000313" key="3">
    <source>
        <dbReference type="Proteomes" id="UP000824120"/>
    </source>
</evidence>
<gene>
    <name evidence="2" type="ORF">H5410_050807</name>
</gene>
<dbReference type="OrthoDB" id="1320524at2759"/>
<proteinExistence type="predicted"/>
<sequence>NDVETISVPEKLARRKRSLVTTKAIENNFVGFVIVPSKGAANLYTIKIKKFYFHETKRSMCRSIGDVRRYIFEGFENLKVDVQLETIVLIESKVGVIEKKLKKIKGESSISERESAAKKRKRNGHDNPNKSETQKILDDAWNNLMNMDDLRNNHVTHVKTTITN</sequence>
<feature type="non-terminal residue" evidence="2">
    <location>
        <position position="1"/>
    </location>
</feature>